<dbReference type="InterPro" id="IPR036910">
    <property type="entry name" value="HMG_box_dom_sf"/>
</dbReference>
<dbReference type="SUPFAM" id="SSF47095">
    <property type="entry name" value="HMG-box"/>
    <property type="match status" value="1"/>
</dbReference>
<feature type="region of interest" description="Disordered" evidence="1">
    <location>
        <begin position="326"/>
        <end position="362"/>
    </location>
</feature>
<keyword evidence="4" id="KW-1185">Reference proteome</keyword>
<feature type="region of interest" description="Disordered" evidence="1">
    <location>
        <begin position="123"/>
        <end position="312"/>
    </location>
</feature>
<dbReference type="OrthoDB" id="20772at2759"/>
<dbReference type="GO" id="GO:0005634">
    <property type="term" value="C:nucleus"/>
    <property type="evidence" value="ECO:0007669"/>
    <property type="project" value="TreeGrafter"/>
</dbReference>
<dbReference type="GO" id="GO:0006950">
    <property type="term" value="P:response to stress"/>
    <property type="evidence" value="ECO:0007669"/>
    <property type="project" value="UniProtKB-ARBA"/>
</dbReference>
<dbReference type="Proteomes" id="UP000244722">
    <property type="component" value="Unassembled WGS sequence"/>
</dbReference>
<accession>A0A2T6ZVY9</accession>
<dbReference type="Pfam" id="PF10263">
    <property type="entry name" value="SprT-like"/>
    <property type="match status" value="1"/>
</dbReference>
<dbReference type="STRING" id="42251.A0A2T6ZVY9"/>
<protein>
    <recommendedName>
        <fullName evidence="2">SprT-like domain-containing protein</fullName>
    </recommendedName>
</protein>
<dbReference type="PANTHER" id="PTHR23099">
    <property type="entry name" value="TRANSCRIPTIONAL REGULATOR"/>
    <property type="match status" value="1"/>
</dbReference>
<dbReference type="Gene3D" id="1.10.30.10">
    <property type="entry name" value="High mobility group box domain"/>
    <property type="match status" value="1"/>
</dbReference>
<gene>
    <name evidence="3" type="ORF">B9Z19DRAFT_978515</name>
</gene>
<evidence type="ECO:0000313" key="4">
    <source>
        <dbReference type="Proteomes" id="UP000244722"/>
    </source>
</evidence>
<dbReference type="PANTHER" id="PTHR23099:SF0">
    <property type="entry name" value="GERM CELL NUCLEAR ACIDIC PROTEIN"/>
    <property type="match status" value="1"/>
</dbReference>
<dbReference type="AlphaFoldDB" id="A0A2T6ZVY9"/>
<feature type="domain" description="SprT-like" evidence="2">
    <location>
        <begin position="384"/>
        <end position="536"/>
    </location>
</feature>
<dbReference type="InterPro" id="IPR006640">
    <property type="entry name" value="SprT-like_domain"/>
</dbReference>
<reference evidence="3 4" key="1">
    <citation type="submission" date="2017-04" db="EMBL/GenBank/DDBJ databases">
        <title>Draft genome sequence of Tuber borchii Vittad., a whitish edible truffle.</title>
        <authorList>
            <consortium name="DOE Joint Genome Institute"/>
            <person name="Murat C."/>
            <person name="Kuo A."/>
            <person name="Barry K.W."/>
            <person name="Clum A."/>
            <person name="Dockter R.B."/>
            <person name="Fauchery L."/>
            <person name="Iotti M."/>
            <person name="Kohler A."/>
            <person name="Labutti K."/>
            <person name="Lindquist E.A."/>
            <person name="Lipzen A."/>
            <person name="Ohm R.A."/>
            <person name="Wang M."/>
            <person name="Grigoriev I.V."/>
            <person name="Zambonelli A."/>
            <person name="Martin F.M."/>
        </authorList>
    </citation>
    <scope>NUCLEOTIDE SEQUENCE [LARGE SCALE GENOMIC DNA]</scope>
    <source>
        <strain evidence="3 4">Tbo3840</strain>
    </source>
</reference>
<proteinExistence type="predicted"/>
<feature type="region of interest" description="Disordered" evidence="1">
    <location>
        <begin position="27"/>
        <end position="58"/>
    </location>
</feature>
<dbReference type="EMBL" id="NESQ01000085">
    <property type="protein sequence ID" value="PUU79645.1"/>
    <property type="molecule type" value="Genomic_DNA"/>
</dbReference>
<feature type="compositionally biased region" description="Basic and acidic residues" evidence="1">
    <location>
        <begin position="234"/>
        <end position="246"/>
    </location>
</feature>
<dbReference type="SMART" id="SM00731">
    <property type="entry name" value="SprT"/>
    <property type="match status" value="1"/>
</dbReference>
<organism evidence="3 4">
    <name type="scientific">Tuber borchii</name>
    <name type="common">White truffle</name>
    <dbReference type="NCBI Taxonomy" id="42251"/>
    <lineage>
        <taxon>Eukaryota</taxon>
        <taxon>Fungi</taxon>
        <taxon>Dikarya</taxon>
        <taxon>Ascomycota</taxon>
        <taxon>Pezizomycotina</taxon>
        <taxon>Pezizomycetes</taxon>
        <taxon>Pezizales</taxon>
        <taxon>Tuberaceae</taxon>
        <taxon>Tuber</taxon>
    </lineage>
</organism>
<sequence length="616" mass="67817">MSYSSDEFDNELPDLKKLLERYSVSVEAQKENTTPPDLFDPVTPPKASRARAPKATVGATTEKAAIGIVGSLDEGQTSVKTPVTAVRKPRVVSKLLSEKSGDVKEKPGPIVNRRFKGTLAERVNATGRPVEPTKTESLASSFHERSTMAAVLDSSDSGEEGPKKLPASRPPFTKVRRSRKTVLDSDDEFTPDEDSEEEVGQLGIKKLQRLTIDLTSSSESEDEGPKKPTVSSTRRKELSSEDEGFRSQDSARSFKLPSEAILSYSPPRSTKPCKVLRPTDPAQSINAARKLDPPRKAAPIIPPSPHHPTSDLFWDERETSSWIDIHSPKKKPSAQRSSFKNPNLTPPEEAVAPSTSPTKDLKEKRALKKSFDAKKKALAEQFLKNIDDKIAKGEVGSKCANTGGVQIVWSKTLRTTAGTAKWKPEKLRLPSGHVAMGDHELADRVRHHATIELSEKVVDSEEKLYNVLCHEWAAQCSHAFSHLGVNVTTTHSYVIECKYQWTCQNLQCKQVYGRHSQSIDPGKHFCGICGGGRLAQTQPVPREKRPITGYQAFMKENFSRIKAENPGKLQKELMGLVGKEYREAKAKEEDAKKGSGFVEAGVKEGVLEGLLGDLKV</sequence>
<evidence type="ECO:0000259" key="2">
    <source>
        <dbReference type="SMART" id="SM00731"/>
    </source>
</evidence>
<feature type="compositionally biased region" description="Acidic residues" evidence="1">
    <location>
        <begin position="184"/>
        <end position="199"/>
    </location>
</feature>
<dbReference type="CDD" id="cd00084">
    <property type="entry name" value="HMG-box_SF"/>
    <property type="match status" value="1"/>
</dbReference>
<feature type="compositionally biased region" description="Polar residues" evidence="1">
    <location>
        <begin position="334"/>
        <end position="343"/>
    </location>
</feature>
<comment type="caution">
    <text evidence="3">The sequence shown here is derived from an EMBL/GenBank/DDBJ whole genome shotgun (WGS) entry which is preliminary data.</text>
</comment>
<evidence type="ECO:0000313" key="3">
    <source>
        <dbReference type="EMBL" id="PUU79645.1"/>
    </source>
</evidence>
<name>A0A2T6ZVY9_TUBBO</name>
<evidence type="ECO:0000256" key="1">
    <source>
        <dbReference type="SAM" id="MobiDB-lite"/>
    </source>
</evidence>